<dbReference type="SUPFAM" id="SSF50985">
    <property type="entry name" value="RCC1/BLIP-II"/>
    <property type="match status" value="1"/>
</dbReference>
<dbReference type="Pfam" id="PF13540">
    <property type="entry name" value="RCC1_2"/>
    <property type="match status" value="1"/>
</dbReference>
<keyword evidence="4" id="KW-1185">Reference proteome</keyword>
<dbReference type="OrthoDB" id="5370059at2759"/>
<dbReference type="Proteomes" id="UP000601435">
    <property type="component" value="Unassembled WGS sequence"/>
</dbReference>
<dbReference type="AlphaFoldDB" id="A0A812ZW37"/>
<gene>
    <name evidence="3" type="primary">HERC5</name>
    <name evidence="3" type="ORF">SNEC2469_LOCUS25761</name>
</gene>
<dbReference type="EMBL" id="CAJNJA010051241">
    <property type="protein sequence ID" value="CAE7843481.1"/>
    <property type="molecule type" value="Genomic_DNA"/>
</dbReference>
<keyword evidence="2" id="KW-0732">Signal</keyword>
<name>A0A812ZW37_9DINO</name>
<feature type="signal peptide" evidence="2">
    <location>
        <begin position="1"/>
        <end position="25"/>
    </location>
</feature>
<dbReference type="InterPro" id="IPR009091">
    <property type="entry name" value="RCC1/BLIP-II"/>
</dbReference>
<evidence type="ECO:0000256" key="2">
    <source>
        <dbReference type="SAM" id="SignalP"/>
    </source>
</evidence>
<evidence type="ECO:0000313" key="4">
    <source>
        <dbReference type="Proteomes" id="UP000601435"/>
    </source>
</evidence>
<proteinExistence type="predicted"/>
<evidence type="ECO:0000313" key="3">
    <source>
        <dbReference type="EMBL" id="CAE7843481.1"/>
    </source>
</evidence>
<organism evidence="3 4">
    <name type="scientific">Symbiodinium necroappetens</name>
    <dbReference type="NCBI Taxonomy" id="1628268"/>
    <lineage>
        <taxon>Eukaryota</taxon>
        <taxon>Sar</taxon>
        <taxon>Alveolata</taxon>
        <taxon>Dinophyceae</taxon>
        <taxon>Suessiales</taxon>
        <taxon>Symbiodiniaceae</taxon>
        <taxon>Symbiodinium</taxon>
    </lineage>
</organism>
<dbReference type="PANTHER" id="PTHR22872">
    <property type="entry name" value="BTK-BINDING PROTEIN-RELATED"/>
    <property type="match status" value="1"/>
</dbReference>
<evidence type="ECO:0000256" key="1">
    <source>
        <dbReference type="ARBA" id="ARBA00022737"/>
    </source>
</evidence>
<protein>
    <submittedName>
        <fullName evidence="3">HERC5 protein</fullName>
    </submittedName>
</protein>
<feature type="chain" id="PRO_5032685076" evidence="2">
    <location>
        <begin position="26"/>
        <end position="540"/>
    </location>
</feature>
<keyword evidence="1" id="KW-0677">Repeat</keyword>
<accession>A0A812ZW37</accession>
<comment type="caution">
    <text evidence="3">The sequence shown here is derived from an EMBL/GenBank/DDBJ whole genome shotgun (WGS) entry which is preliminary data.</text>
</comment>
<dbReference type="InterPro" id="IPR051625">
    <property type="entry name" value="Signaling_Regulatory_Domain"/>
</dbReference>
<dbReference type="Gene3D" id="2.130.10.30">
    <property type="entry name" value="Regulator of chromosome condensation 1/beta-lactamase-inhibitor protein II"/>
    <property type="match status" value="1"/>
</dbReference>
<reference evidence="3" key="1">
    <citation type="submission" date="2021-02" db="EMBL/GenBank/DDBJ databases">
        <authorList>
            <person name="Dougan E. K."/>
            <person name="Rhodes N."/>
            <person name="Thang M."/>
            <person name="Chan C."/>
        </authorList>
    </citation>
    <scope>NUCLEOTIDE SEQUENCE</scope>
</reference>
<sequence>MKVRTSSLPTLLCPWAAVSMASLLAQTLEQQLRGIPVLAVGTTCPGGFTVIESILHWLANGVRQPVCIFNSGNAAAFIGKDGRLYTLRTVLNEDGPSEPRSELRLDAAKSDSQDWQLTDTPDVAAVTVAHTERCILVLDSKMELHVRQDDGTVQDSCLTEEVVSVVPGERALVEAALPRPLAGRRVAQVACSDKHFLALTSDGVVHSCGSNTSGQLGLGHTDFILKLSPISLDKNGMNRLFRNLRRLRLGALGRGLEVLTWFVGSCLSQTWGERRLLLEAAMIFDLEEGRDADNIRSPFGLRLCLPTLGTIVHLCAVLADEAETELPEEKLPEVPFGAKTGVYFPFRDYTVEEWLDWIYHLQTNHVLLTPEYAAYVCEVARLLGMPSTEHEDPQSIHVCCMGPGSYLVKWFVDSRKLPSNDKQVISPGFDLYHHGAGQLLTFLIGAFPKNWGTANPDANFKNSDGRGMFQLKCDTQPKDRSCLPCRFGFSVSNGEMRTASGHFTLNNCVVELPEEESAFHLFGGAGPDQLVEVNALVELL</sequence>